<sequence>MAVLLSPQSRHECNILASTKITLGKRSYWDTFPNSTYQLFMATNMAVSISSQLMNSQCMYALAAWIKDSFPQPSQNLKALKNFLSCAALSSLSLSSPHCEKS</sequence>
<name>A0AAV4DUK7_9GAST</name>
<organism evidence="1 2">
    <name type="scientific">Plakobranchus ocellatus</name>
    <dbReference type="NCBI Taxonomy" id="259542"/>
    <lineage>
        <taxon>Eukaryota</taxon>
        <taxon>Metazoa</taxon>
        <taxon>Spiralia</taxon>
        <taxon>Lophotrochozoa</taxon>
        <taxon>Mollusca</taxon>
        <taxon>Gastropoda</taxon>
        <taxon>Heterobranchia</taxon>
        <taxon>Euthyneura</taxon>
        <taxon>Panpulmonata</taxon>
        <taxon>Sacoglossa</taxon>
        <taxon>Placobranchoidea</taxon>
        <taxon>Plakobranchidae</taxon>
        <taxon>Plakobranchus</taxon>
    </lineage>
</organism>
<gene>
    <name evidence="1" type="ORF">PoB_007428600</name>
</gene>
<dbReference type="EMBL" id="BLXT01008342">
    <property type="protein sequence ID" value="GFO47781.1"/>
    <property type="molecule type" value="Genomic_DNA"/>
</dbReference>
<evidence type="ECO:0000313" key="2">
    <source>
        <dbReference type="Proteomes" id="UP000735302"/>
    </source>
</evidence>
<evidence type="ECO:0000313" key="1">
    <source>
        <dbReference type="EMBL" id="GFO47781.1"/>
    </source>
</evidence>
<comment type="caution">
    <text evidence="1">The sequence shown here is derived from an EMBL/GenBank/DDBJ whole genome shotgun (WGS) entry which is preliminary data.</text>
</comment>
<keyword evidence="2" id="KW-1185">Reference proteome</keyword>
<proteinExistence type="predicted"/>
<reference evidence="1 2" key="1">
    <citation type="journal article" date="2021" name="Elife">
        <title>Chloroplast acquisition without the gene transfer in kleptoplastic sea slugs, Plakobranchus ocellatus.</title>
        <authorList>
            <person name="Maeda T."/>
            <person name="Takahashi S."/>
            <person name="Yoshida T."/>
            <person name="Shimamura S."/>
            <person name="Takaki Y."/>
            <person name="Nagai Y."/>
            <person name="Toyoda A."/>
            <person name="Suzuki Y."/>
            <person name="Arimoto A."/>
            <person name="Ishii H."/>
            <person name="Satoh N."/>
            <person name="Nishiyama T."/>
            <person name="Hasebe M."/>
            <person name="Maruyama T."/>
            <person name="Minagawa J."/>
            <person name="Obokata J."/>
            <person name="Shigenobu S."/>
        </authorList>
    </citation>
    <scope>NUCLEOTIDE SEQUENCE [LARGE SCALE GENOMIC DNA]</scope>
</reference>
<protein>
    <submittedName>
        <fullName evidence="1">Uncharacterized protein</fullName>
    </submittedName>
</protein>
<dbReference type="Proteomes" id="UP000735302">
    <property type="component" value="Unassembled WGS sequence"/>
</dbReference>
<dbReference type="AlphaFoldDB" id="A0AAV4DUK7"/>
<accession>A0AAV4DUK7</accession>